<organism evidence="2">
    <name type="scientific">uncultured Caudovirales phage</name>
    <dbReference type="NCBI Taxonomy" id="2100421"/>
    <lineage>
        <taxon>Viruses</taxon>
        <taxon>Duplodnaviria</taxon>
        <taxon>Heunggongvirae</taxon>
        <taxon>Uroviricota</taxon>
        <taxon>Caudoviricetes</taxon>
        <taxon>Peduoviridae</taxon>
        <taxon>Maltschvirus</taxon>
        <taxon>Maltschvirus maltsch</taxon>
    </lineage>
</organism>
<dbReference type="EMBL" id="LR796573">
    <property type="protein sequence ID" value="CAB4152477.1"/>
    <property type="molecule type" value="Genomic_DNA"/>
</dbReference>
<evidence type="ECO:0000256" key="1">
    <source>
        <dbReference type="SAM" id="Coils"/>
    </source>
</evidence>
<proteinExistence type="predicted"/>
<evidence type="ECO:0000313" key="2">
    <source>
        <dbReference type="EMBL" id="CAB4152477.1"/>
    </source>
</evidence>
<sequence length="96" mass="10762">MRYLIFIALLGCGTKADNQIKELQDKVKQSQVQSEAVQGVASQDNKKVITKTVKTIVTLKQEVKELKTELNEVKAKLDSANSVDTNSTKFKLRPIR</sequence>
<accession>A0A6J5N2B8</accession>
<protein>
    <submittedName>
        <fullName evidence="2">Uncharacterized protein</fullName>
    </submittedName>
</protein>
<name>A0A6J5N2B8_9CAUD</name>
<reference evidence="2" key="1">
    <citation type="submission" date="2020-04" db="EMBL/GenBank/DDBJ databases">
        <authorList>
            <person name="Chiriac C."/>
            <person name="Salcher M."/>
            <person name="Ghai R."/>
            <person name="Kavagutti S V."/>
        </authorList>
    </citation>
    <scope>NUCLEOTIDE SEQUENCE</scope>
</reference>
<feature type="coiled-coil region" evidence="1">
    <location>
        <begin position="13"/>
        <end position="83"/>
    </location>
</feature>
<keyword evidence="1" id="KW-0175">Coiled coil</keyword>
<gene>
    <name evidence="2" type="ORF">UFOVP614_16</name>
</gene>